<gene>
    <name evidence="1" type="primary">mrrp1</name>
</gene>
<protein>
    <submittedName>
        <fullName evidence="1">Methionine-rich repeat protein 1</fullName>
    </submittedName>
</protein>
<evidence type="ECO:0000313" key="1">
    <source>
        <dbReference type="EMBL" id="CAC86921.1"/>
    </source>
</evidence>
<dbReference type="AlphaFoldDB" id="Q8MPM4"/>
<name>Q8MPM4_LOLFO</name>
<organism evidence="1">
    <name type="scientific">Loligo forbesii</name>
    <name type="common">Veined squid</name>
    <dbReference type="NCBI Taxonomy" id="6618"/>
    <lineage>
        <taxon>Eukaryota</taxon>
        <taxon>Metazoa</taxon>
        <taxon>Spiralia</taxon>
        <taxon>Lophotrochozoa</taxon>
        <taxon>Mollusca</taxon>
        <taxon>Cephalopoda</taxon>
        <taxon>Coleoidea</taxon>
        <taxon>Decapodiformes</taxon>
        <taxon>Myopsida</taxon>
        <taxon>Loliginidae</taxon>
        <taxon>Loligo</taxon>
    </lineage>
</organism>
<accession>Q8MPM4</accession>
<dbReference type="EMBL" id="AJ316568">
    <property type="protein sequence ID" value="CAC86921.1"/>
    <property type="molecule type" value="mRNA"/>
</dbReference>
<reference evidence="1" key="1">
    <citation type="journal article" date="2005" name="Biochim. Biophys. Acta">
        <title>Methionine-rich repeat proteins: a family of membrane-associated proteins which contain unusual repeat regions.</title>
        <authorList>
            <person name="Weiss J.L."/>
            <person name="Evans N.A."/>
            <person name="Ahmed T."/>
            <person name="Wrigley J.D."/>
            <person name="Khan S."/>
            <person name="Wright C."/>
            <person name="Keen J.N."/>
            <person name="Holzenburg A."/>
            <person name="Findlay J.B."/>
        </authorList>
    </citation>
    <scope>NUCLEOTIDE SEQUENCE</scope>
</reference>
<proteinExistence type="evidence at transcript level"/>
<sequence>MNRSMNRYQPSNMWGNMNRDRYSGMMEPMSRMSMDFQGRHMDSMDRMVDPGRWNDYDRYYGRSTFNYGWMENGDRFNRNLRPMDFPERYMDMSDYQMDMGGRWMDPYGRQCNPFNQCGYNRHGYYPGYSYGRNMCYPERWMDMSNYSMDMQGRYMDRRGRHCNPFSQHTNWYGRYRNYPGDNNYYNRNMYYPERHFDMSNWQMDMQGRWMDNQGRYNNPYWYGRNMYQPYQNNQWSGRWDYPGMDCGMDMQGGYMNNSNEGDYL</sequence>